<dbReference type="eggNOG" id="COG3250">
    <property type="taxonomic scope" value="Bacteria"/>
</dbReference>
<dbReference type="InterPro" id="IPR008979">
    <property type="entry name" value="Galactose-bd-like_sf"/>
</dbReference>
<dbReference type="PANTHER" id="PTHR36848">
    <property type="entry name" value="DNA-BINDING PROTEIN (PUTATIVE SECRETED PROTEIN)-RELATED"/>
    <property type="match status" value="1"/>
</dbReference>
<gene>
    <name evidence="1" type="ORF">Cspa_c48450</name>
</gene>
<accession>M1MQZ6</accession>
<dbReference type="EMBL" id="CP004121">
    <property type="protein sequence ID" value="AGF58598.1"/>
    <property type="molecule type" value="Genomic_DNA"/>
</dbReference>
<organism evidence="1 2">
    <name type="scientific">Clostridium saccharoperbutylacetonicum N1-4(HMT)</name>
    <dbReference type="NCBI Taxonomy" id="931276"/>
    <lineage>
        <taxon>Bacteria</taxon>
        <taxon>Bacillati</taxon>
        <taxon>Bacillota</taxon>
        <taxon>Clostridia</taxon>
        <taxon>Eubacteriales</taxon>
        <taxon>Clostridiaceae</taxon>
        <taxon>Clostridium</taxon>
    </lineage>
</organism>
<sequence>MKKVKEVLSGKYSNHIFPLFWQHGEEEQVLRDYMDKIYNSGIKSVCVEARPHPDFLGDKWWMDIDAIIDEAKKRDMKVWILDDSHFPTGFANGRIKNEFPHLRKRFLGLKVLDFVGPMKNAEAIIKYALSDKEDEIIGVILGRKLDYENVDPDTLMDITEGVKENKTVSFDLPEGQWSVMILYTSFNGGEKQTEGYLNPIDPEATDILINTVYESHYEKYKEEFGQTIVGFFSDEPRFGNMHGPLGSIGRFDMVLPWRKDMLELMDKRLGISSLMYLPLLFIEGGEKAHHIRYVYMDLVSRLYSENFNQRIGNWCEEHNVMYIGHTIEDNNAHGRLGYGAGHFYRAMAGQHMAGIDEVLHQLMPGQDYCVNKAMTSNGWDGEFFHYALAKLGTSLGHMDPKKKGRTMCEVFGAYGWAEGNKKMKWTVDHMLVRGVNEFVPHAFDPKQYPDFDCPPHFYAHGKNPQFEGFKLLMDYTNRMSHLLSDGIHRAPLAIVYHGEAEWAGEYMLLQKPAAELTRNQIDFDILPIDELVKAESNYDGIKVNKEIFKGLVVPYAEALPKAFLEKILVFAKKQMPIYFLEALPVRESEGNYIESVLKEMKAEKNIHVINLDDLVDDLKKAGLYEISTSSYEPYLRYYHYEQEDGHIFMFVNEHPYNIISTKLKIPFSSTAYTYNAMENILKEDENALKLNLYPYESKIVIFPHTQLEYEGGKEQILTKVEEKAVEGIYKVSFATSKDFNVFEDAITLDSLIQLQELDGKEDFAGIIRYEMSFNVDSKKAKSYLVLKGVSESAKVILNNKEIGMKIVPPYRFDISDYIFEGENKLVIDVSTTLVREQYDWLSQYMLLEPIGITESIIIESYE</sequence>
<keyword evidence="2" id="KW-1185">Reference proteome</keyword>
<dbReference type="PANTHER" id="PTHR36848:SF2">
    <property type="entry name" value="SECRETED PROTEIN"/>
    <property type="match status" value="1"/>
</dbReference>
<dbReference type="RefSeq" id="WP_015394907.1">
    <property type="nucleotide sequence ID" value="NC_020291.1"/>
</dbReference>
<evidence type="ECO:0000313" key="2">
    <source>
        <dbReference type="Proteomes" id="UP000011728"/>
    </source>
</evidence>
<dbReference type="InterPro" id="IPR053161">
    <property type="entry name" value="Ulvan_degrading_GH"/>
</dbReference>
<dbReference type="AlphaFoldDB" id="M1MQZ6"/>
<dbReference type="Proteomes" id="UP000011728">
    <property type="component" value="Chromosome"/>
</dbReference>
<dbReference type="KEGG" id="csr:Cspa_c48450"/>
<dbReference type="OrthoDB" id="9761519at2"/>
<proteinExistence type="predicted"/>
<dbReference type="PATRIC" id="fig|931276.5.peg.4887"/>
<dbReference type="Pfam" id="PF17132">
    <property type="entry name" value="Glyco_hydro_106"/>
    <property type="match status" value="1"/>
</dbReference>
<reference evidence="1 2" key="1">
    <citation type="submission" date="2013-02" db="EMBL/GenBank/DDBJ databases">
        <title>Genome sequence of Clostridium saccharoperbutylacetonicum N1-4(HMT).</title>
        <authorList>
            <person name="Poehlein A."/>
            <person name="Daniel R."/>
        </authorList>
    </citation>
    <scope>NUCLEOTIDE SEQUENCE [LARGE SCALE GENOMIC DNA]</scope>
    <source>
        <strain evidence="2">N1-4(HMT)</strain>
    </source>
</reference>
<protein>
    <recommendedName>
        <fullName evidence="3">Glycoside hydrolase</fullName>
    </recommendedName>
</protein>
<name>M1MQZ6_9CLOT</name>
<dbReference type="HOGENOM" id="CLU_330357_0_0_9"/>
<evidence type="ECO:0000313" key="1">
    <source>
        <dbReference type="EMBL" id="AGF58598.1"/>
    </source>
</evidence>
<dbReference type="SUPFAM" id="SSF49785">
    <property type="entry name" value="Galactose-binding domain-like"/>
    <property type="match status" value="1"/>
</dbReference>
<dbReference type="Gene3D" id="2.60.120.260">
    <property type="entry name" value="Galactose-binding domain-like"/>
    <property type="match status" value="1"/>
</dbReference>
<evidence type="ECO:0008006" key="3">
    <source>
        <dbReference type="Google" id="ProtNLM"/>
    </source>
</evidence>
<dbReference type="STRING" id="36745.CLSAP_46130"/>